<feature type="region of interest" description="Disordered" evidence="1">
    <location>
        <begin position="1"/>
        <end position="33"/>
    </location>
</feature>
<gene>
    <name evidence="2" type="ORF">K0M31_019110</name>
</gene>
<reference evidence="2" key="1">
    <citation type="submission" date="2021-10" db="EMBL/GenBank/DDBJ databases">
        <title>Melipona bicolor Genome sequencing and assembly.</title>
        <authorList>
            <person name="Araujo N.S."/>
            <person name="Arias M.C."/>
        </authorList>
    </citation>
    <scope>NUCLEOTIDE SEQUENCE</scope>
    <source>
        <strain evidence="2">USP_2M_L1-L4_2017</strain>
        <tissue evidence="2">Whole body</tissue>
    </source>
</reference>
<evidence type="ECO:0000313" key="3">
    <source>
        <dbReference type="Proteomes" id="UP001177670"/>
    </source>
</evidence>
<accession>A0AA40KQT1</accession>
<organism evidence="2 3">
    <name type="scientific">Melipona bicolor</name>
    <dbReference type="NCBI Taxonomy" id="60889"/>
    <lineage>
        <taxon>Eukaryota</taxon>
        <taxon>Metazoa</taxon>
        <taxon>Ecdysozoa</taxon>
        <taxon>Arthropoda</taxon>
        <taxon>Hexapoda</taxon>
        <taxon>Insecta</taxon>
        <taxon>Pterygota</taxon>
        <taxon>Neoptera</taxon>
        <taxon>Endopterygota</taxon>
        <taxon>Hymenoptera</taxon>
        <taxon>Apocrita</taxon>
        <taxon>Aculeata</taxon>
        <taxon>Apoidea</taxon>
        <taxon>Anthophila</taxon>
        <taxon>Apidae</taxon>
        <taxon>Melipona</taxon>
    </lineage>
</organism>
<proteinExistence type="predicted"/>
<dbReference type="Proteomes" id="UP001177670">
    <property type="component" value="Unassembled WGS sequence"/>
</dbReference>
<protein>
    <submittedName>
        <fullName evidence="2">Uncharacterized protein</fullName>
    </submittedName>
</protein>
<name>A0AA40KQT1_9HYME</name>
<evidence type="ECO:0000256" key="1">
    <source>
        <dbReference type="SAM" id="MobiDB-lite"/>
    </source>
</evidence>
<dbReference type="AlphaFoldDB" id="A0AA40KQT1"/>
<evidence type="ECO:0000313" key="2">
    <source>
        <dbReference type="EMBL" id="KAK1129376.1"/>
    </source>
</evidence>
<comment type="caution">
    <text evidence="2">The sequence shown here is derived from an EMBL/GenBank/DDBJ whole genome shotgun (WGS) entry which is preliminary data.</text>
</comment>
<dbReference type="EMBL" id="JAHYIQ010000008">
    <property type="protein sequence ID" value="KAK1129376.1"/>
    <property type="molecule type" value="Genomic_DNA"/>
</dbReference>
<sequence length="87" mass="9858">MSRSAIDVTEKERTGASGSRLENRKSLNPILRHPPDRRQAACLPVIQVFETQILADYRPTKLDTRGQAFCAAISYGARRRMPTFLVR</sequence>
<keyword evidence="3" id="KW-1185">Reference proteome</keyword>